<dbReference type="InterPro" id="IPR041657">
    <property type="entry name" value="HTH_17"/>
</dbReference>
<sequence length="83" mass="9362">MPDHHDLPHLPPRPSPFLSNGQAAEYLNLSPRTLEKLRVVGGGPQFRKFGRRVMYAADELEAWAAQRRCNSTSDAAWKHPPTN</sequence>
<organism evidence="2 3">
    <name type="scientific">Novosphingobium album</name>
    <name type="common">ex Liu et al. 2023</name>
    <dbReference type="NCBI Taxonomy" id="3031130"/>
    <lineage>
        <taxon>Bacteria</taxon>
        <taxon>Pseudomonadati</taxon>
        <taxon>Pseudomonadota</taxon>
        <taxon>Alphaproteobacteria</taxon>
        <taxon>Sphingomonadales</taxon>
        <taxon>Sphingomonadaceae</taxon>
        <taxon>Novosphingobium</taxon>
    </lineage>
</organism>
<accession>A0ABT5WMM2</accession>
<name>A0ABT5WMM2_9SPHN</name>
<reference evidence="2 3" key="1">
    <citation type="submission" date="2023-03" db="EMBL/GenBank/DDBJ databases">
        <title>NovoSphingobium album sp. nov. isolated from polycyclic aromatic hydrocarbons- and heavy-metal polluted soil.</title>
        <authorList>
            <person name="Liu Z."/>
            <person name="Wang K."/>
        </authorList>
    </citation>
    <scope>NUCLEOTIDE SEQUENCE [LARGE SCALE GENOMIC DNA]</scope>
    <source>
        <strain evidence="2 3">H3SJ31-1</strain>
    </source>
</reference>
<dbReference type="SUPFAM" id="SSF46955">
    <property type="entry name" value="Putative DNA-binding domain"/>
    <property type="match status" value="1"/>
</dbReference>
<dbReference type="InterPro" id="IPR009061">
    <property type="entry name" value="DNA-bd_dom_put_sf"/>
</dbReference>
<gene>
    <name evidence="2" type="ORF">PYV00_02220</name>
</gene>
<evidence type="ECO:0000313" key="3">
    <source>
        <dbReference type="Proteomes" id="UP001216253"/>
    </source>
</evidence>
<evidence type="ECO:0000259" key="1">
    <source>
        <dbReference type="Pfam" id="PF12728"/>
    </source>
</evidence>
<dbReference type="EMBL" id="JARESE010000005">
    <property type="protein sequence ID" value="MDE8650532.1"/>
    <property type="molecule type" value="Genomic_DNA"/>
</dbReference>
<comment type="caution">
    <text evidence="2">The sequence shown here is derived from an EMBL/GenBank/DDBJ whole genome shotgun (WGS) entry which is preliminary data.</text>
</comment>
<evidence type="ECO:0000313" key="2">
    <source>
        <dbReference type="EMBL" id="MDE8650532.1"/>
    </source>
</evidence>
<dbReference type="RefSeq" id="WP_275226625.1">
    <property type="nucleotide sequence ID" value="NZ_JARESE010000005.1"/>
</dbReference>
<dbReference type="Pfam" id="PF12728">
    <property type="entry name" value="HTH_17"/>
    <property type="match status" value="1"/>
</dbReference>
<protein>
    <submittedName>
        <fullName evidence="2">Helix-turn-helix domain-containing protein</fullName>
    </submittedName>
</protein>
<keyword evidence="3" id="KW-1185">Reference proteome</keyword>
<dbReference type="Proteomes" id="UP001216253">
    <property type="component" value="Unassembled WGS sequence"/>
</dbReference>
<proteinExistence type="predicted"/>
<feature type="domain" description="Helix-turn-helix" evidence="1">
    <location>
        <begin position="17"/>
        <end position="68"/>
    </location>
</feature>